<reference evidence="1 2" key="1">
    <citation type="submission" date="2017-11" db="EMBL/GenBank/DDBJ databases">
        <title>Genomic Encyclopedia of Archaeal and Bacterial Type Strains, Phase II (KMG-II): From Individual Species to Whole Genera.</title>
        <authorList>
            <person name="Goeker M."/>
        </authorList>
    </citation>
    <scope>NUCLEOTIDE SEQUENCE [LARGE SCALE GENOMIC DNA]</scope>
    <source>
        <strain evidence="1 2">DSM 27393</strain>
    </source>
</reference>
<proteinExistence type="predicted"/>
<gene>
    <name evidence="1" type="ORF">CLV46_1151</name>
</gene>
<dbReference type="Gene3D" id="3.40.50.300">
    <property type="entry name" value="P-loop containing nucleotide triphosphate hydrolases"/>
    <property type="match status" value="1"/>
</dbReference>
<dbReference type="EMBL" id="PGFF01000001">
    <property type="protein sequence ID" value="PJJ71602.1"/>
    <property type="molecule type" value="Genomic_DNA"/>
</dbReference>
<name>A0A2M9CIA6_9MICO</name>
<evidence type="ECO:0000313" key="1">
    <source>
        <dbReference type="EMBL" id="PJJ71602.1"/>
    </source>
</evidence>
<accession>A0A2M9CIA6</accession>
<dbReference type="AlphaFoldDB" id="A0A2M9CIA6"/>
<comment type="caution">
    <text evidence="1">The sequence shown here is derived from an EMBL/GenBank/DDBJ whole genome shotgun (WGS) entry which is preliminary data.</text>
</comment>
<sequence>MAGMTRPLIPGPGEPAAGSFAARPFGTWVRELIALAGDHVHRPRLIAIDGRGGAGKSTISERIADVVPATTIVHTDDVAWRYSMFDWGDAMREHILEPLHRGLPVDYRPAAWHEHGRSGSIRIERGTSTVLVEGTGIIRDELAALFDASIWMQSDAEEARRRALDRDVASGVNGDREAATAFWDLWQEEEVPFFARERPWARADFIVAGTPVVPLAETELAVTRAGE</sequence>
<dbReference type="Proteomes" id="UP000228758">
    <property type="component" value="Unassembled WGS sequence"/>
</dbReference>
<dbReference type="InterPro" id="IPR027417">
    <property type="entry name" value="P-loop_NTPase"/>
</dbReference>
<keyword evidence="2" id="KW-1185">Reference proteome</keyword>
<evidence type="ECO:0008006" key="3">
    <source>
        <dbReference type="Google" id="ProtNLM"/>
    </source>
</evidence>
<dbReference type="SUPFAM" id="SSF52540">
    <property type="entry name" value="P-loop containing nucleoside triphosphate hydrolases"/>
    <property type="match status" value="1"/>
</dbReference>
<protein>
    <recommendedName>
        <fullName evidence="3">Uridine kinase</fullName>
    </recommendedName>
</protein>
<organism evidence="1 2">
    <name type="scientific">Diaminobutyricimonas aerilata</name>
    <dbReference type="NCBI Taxonomy" id="1162967"/>
    <lineage>
        <taxon>Bacteria</taxon>
        <taxon>Bacillati</taxon>
        <taxon>Actinomycetota</taxon>
        <taxon>Actinomycetes</taxon>
        <taxon>Micrococcales</taxon>
        <taxon>Microbacteriaceae</taxon>
        <taxon>Diaminobutyricimonas</taxon>
    </lineage>
</organism>
<evidence type="ECO:0000313" key="2">
    <source>
        <dbReference type="Proteomes" id="UP000228758"/>
    </source>
</evidence>